<feature type="region of interest" description="Disordered" evidence="1">
    <location>
        <begin position="208"/>
        <end position="253"/>
    </location>
</feature>
<comment type="caution">
    <text evidence="2">The sequence shown here is derived from an EMBL/GenBank/DDBJ whole genome shotgun (WGS) entry which is preliminary data.</text>
</comment>
<dbReference type="InterPro" id="IPR009057">
    <property type="entry name" value="Homeodomain-like_sf"/>
</dbReference>
<feature type="compositionally biased region" description="Low complexity" evidence="1">
    <location>
        <begin position="167"/>
        <end position="178"/>
    </location>
</feature>
<feature type="region of interest" description="Disordered" evidence="1">
    <location>
        <begin position="43"/>
        <end position="74"/>
    </location>
</feature>
<feature type="compositionally biased region" description="Low complexity" evidence="1">
    <location>
        <begin position="208"/>
        <end position="223"/>
    </location>
</feature>
<gene>
    <name evidence="2" type="ORF">LTR09_010204</name>
</gene>
<feature type="compositionally biased region" description="Polar residues" evidence="1">
    <location>
        <begin position="149"/>
        <end position="158"/>
    </location>
</feature>
<accession>A0AAJ0DE43</accession>
<feature type="region of interest" description="Disordered" evidence="1">
    <location>
        <begin position="149"/>
        <end position="178"/>
    </location>
</feature>
<dbReference type="SUPFAM" id="SSF46689">
    <property type="entry name" value="Homeodomain-like"/>
    <property type="match status" value="1"/>
</dbReference>
<organism evidence="2 3">
    <name type="scientific">Extremus antarcticus</name>
    <dbReference type="NCBI Taxonomy" id="702011"/>
    <lineage>
        <taxon>Eukaryota</taxon>
        <taxon>Fungi</taxon>
        <taxon>Dikarya</taxon>
        <taxon>Ascomycota</taxon>
        <taxon>Pezizomycotina</taxon>
        <taxon>Dothideomycetes</taxon>
        <taxon>Dothideomycetidae</taxon>
        <taxon>Mycosphaerellales</taxon>
        <taxon>Extremaceae</taxon>
        <taxon>Extremus</taxon>
    </lineage>
</organism>
<reference evidence="2" key="1">
    <citation type="submission" date="2023-04" db="EMBL/GenBank/DDBJ databases">
        <title>Black Yeasts Isolated from many extreme environments.</title>
        <authorList>
            <person name="Coleine C."/>
            <person name="Stajich J.E."/>
            <person name="Selbmann L."/>
        </authorList>
    </citation>
    <scope>NUCLEOTIDE SEQUENCE</scope>
    <source>
        <strain evidence="2">CCFEE 5312</strain>
    </source>
</reference>
<dbReference type="EMBL" id="JAWDJX010000049">
    <property type="protein sequence ID" value="KAK3048373.1"/>
    <property type="molecule type" value="Genomic_DNA"/>
</dbReference>
<feature type="compositionally biased region" description="Polar residues" evidence="1">
    <location>
        <begin position="232"/>
        <end position="241"/>
    </location>
</feature>
<evidence type="ECO:0000313" key="3">
    <source>
        <dbReference type="Proteomes" id="UP001271007"/>
    </source>
</evidence>
<protein>
    <submittedName>
        <fullName evidence="2">Uncharacterized protein</fullName>
    </submittedName>
</protein>
<proteinExistence type="predicted"/>
<sequence>MAWQKSQHETFQIMWSTKPHNDCLPPLQVRSFTSDSYKAIKERERKRCQQKKAASTEWRSIPHNKPRRESSSLDATVDELWRAAEMGDDMYLLAARRSQSGTLEDCRVQDDGIQQNLGQPSAHPTGPVEIDCQGMTRCLDAFTSSASSPIALGSTSPGLMTDTELGSDSSQAMDSAQSSAFAHEVDMIVPVDVDTPVEELGSALLHKTASASSTSSHPTPTHSGVTGCNIESYEQPTQGGESASPRPASPQSNTVHVLATTTGPPQFALAKCLPNVQSYTCRDGHHRSRTYQAWFDQAGGIRNNRDSVAQALWTTELDEYLLHLRNVAQLRWEDLVNYFPTLTPVAVKRRHKQLSETKEMTQGADDQYLARFEERSTAAFPTVSTSGKSETKVTWISKVNGFVVPRTHTCYGATLMRAHTIPISSSTANIASRLEKVWAILCIFGIHRRFHFWLSSPQSNNITP</sequence>
<evidence type="ECO:0000313" key="2">
    <source>
        <dbReference type="EMBL" id="KAK3048373.1"/>
    </source>
</evidence>
<name>A0AAJ0DE43_9PEZI</name>
<dbReference type="Proteomes" id="UP001271007">
    <property type="component" value="Unassembled WGS sequence"/>
</dbReference>
<evidence type="ECO:0000256" key="1">
    <source>
        <dbReference type="SAM" id="MobiDB-lite"/>
    </source>
</evidence>
<dbReference type="AlphaFoldDB" id="A0AAJ0DE43"/>
<keyword evidence="3" id="KW-1185">Reference proteome</keyword>